<keyword evidence="2" id="KW-0808">Transferase</keyword>
<dbReference type="Gene3D" id="3.30.200.20">
    <property type="entry name" value="Phosphorylase Kinase, domain 1"/>
    <property type="match status" value="1"/>
</dbReference>
<dbReference type="AlphaFoldDB" id="A0A1H7ZBZ4"/>
<dbReference type="Gene3D" id="3.90.1200.10">
    <property type="match status" value="1"/>
</dbReference>
<dbReference type="GO" id="GO:0016740">
    <property type="term" value="F:transferase activity"/>
    <property type="evidence" value="ECO:0007669"/>
    <property type="project" value="UniProtKB-KW"/>
</dbReference>
<sequence>MNIQLIKKVEEIVGEVKRFIPLDEQGCTSIVQKVRTKNGCFLLKSSFEEKYREWLRNEAQVLEKLNHQKQISVPKYYGFIEEKLGSHLIMSYEDGITLTKALEQAKCKTEKQSLIRSFGSFLQQLHETKILESQNHHSDWLDSQLVKANGYVERGQTEGNFQLLEKLKSNKPSPVKQTFIHGDCTTDNVLVVDGEVKIFIDVAGMTVGDPRYDVSLAISSFFNDEELKDSFYEGYRRYNVSKEEFIYFDEGLYEFF</sequence>
<reference evidence="3" key="1">
    <citation type="submission" date="2016-10" db="EMBL/GenBank/DDBJ databases">
        <authorList>
            <person name="Varghese N."/>
            <person name="Submissions S."/>
        </authorList>
    </citation>
    <scope>NUCLEOTIDE SEQUENCE [LARGE SCALE GENOMIC DNA]</scope>
    <source>
        <strain evidence="3">B48,IBRC-M 10115,DSM 25386,CECT 8001</strain>
    </source>
</reference>
<dbReference type="STRING" id="930146.SAMN05192533_103350"/>
<dbReference type="SUPFAM" id="SSF56112">
    <property type="entry name" value="Protein kinase-like (PK-like)"/>
    <property type="match status" value="1"/>
</dbReference>
<dbReference type="EMBL" id="FOBW01000003">
    <property type="protein sequence ID" value="SEM55741.1"/>
    <property type="molecule type" value="Genomic_DNA"/>
</dbReference>
<dbReference type="Proteomes" id="UP000198553">
    <property type="component" value="Unassembled WGS sequence"/>
</dbReference>
<dbReference type="Pfam" id="PF01636">
    <property type="entry name" value="APH"/>
    <property type="match status" value="1"/>
</dbReference>
<evidence type="ECO:0000313" key="3">
    <source>
        <dbReference type="Proteomes" id="UP000198553"/>
    </source>
</evidence>
<accession>A0A1H7ZBZ4</accession>
<organism evidence="2 3">
    <name type="scientific">Mesobacillus persicus</name>
    <dbReference type="NCBI Taxonomy" id="930146"/>
    <lineage>
        <taxon>Bacteria</taxon>
        <taxon>Bacillati</taxon>
        <taxon>Bacillota</taxon>
        <taxon>Bacilli</taxon>
        <taxon>Bacillales</taxon>
        <taxon>Bacillaceae</taxon>
        <taxon>Mesobacillus</taxon>
    </lineage>
</organism>
<keyword evidence="3" id="KW-1185">Reference proteome</keyword>
<evidence type="ECO:0000313" key="2">
    <source>
        <dbReference type="EMBL" id="SEM55741.1"/>
    </source>
</evidence>
<dbReference type="PANTHER" id="PTHR21310">
    <property type="entry name" value="AMINOGLYCOSIDE PHOSPHOTRANSFERASE-RELATED-RELATED"/>
    <property type="match status" value="1"/>
</dbReference>
<gene>
    <name evidence="2" type="ORF">SAMN05192533_103350</name>
</gene>
<dbReference type="InterPro" id="IPR011009">
    <property type="entry name" value="Kinase-like_dom_sf"/>
</dbReference>
<protein>
    <submittedName>
        <fullName evidence="2">Aminoglycoside 3'-phosphotransferase-2</fullName>
    </submittedName>
</protein>
<dbReference type="RefSeq" id="WP_244532517.1">
    <property type="nucleotide sequence ID" value="NZ_FOBW01000003.1"/>
</dbReference>
<proteinExistence type="predicted"/>
<dbReference type="InterPro" id="IPR002575">
    <property type="entry name" value="Aminoglycoside_PTrfase"/>
</dbReference>
<name>A0A1H7ZBZ4_9BACI</name>
<dbReference type="InterPro" id="IPR051678">
    <property type="entry name" value="AGP_Transferase"/>
</dbReference>
<evidence type="ECO:0000259" key="1">
    <source>
        <dbReference type="Pfam" id="PF01636"/>
    </source>
</evidence>
<feature type="domain" description="Aminoglycoside phosphotransferase" evidence="1">
    <location>
        <begin position="34"/>
        <end position="238"/>
    </location>
</feature>